<comment type="caution">
    <text evidence="2">The sequence shown here is derived from an EMBL/GenBank/DDBJ whole genome shotgun (WGS) entry which is preliminary data.</text>
</comment>
<evidence type="ECO:0000313" key="3">
    <source>
        <dbReference type="Proteomes" id="UP000450000"/>
    </source>
</evidence>
<dbReference type="Proteomes" id="UP000450000">
    <property type="component" value="Unassembled WGS sequence"/>
</dbReference>
<feature type="region of interest" description="Disordered" evidence="1">
    <location>
        <begin position="124"/>
        <end position="149"/>
    </location>
</feature>
<sequence length="279" mass="30437">MPANTPAPATAAEVRAAIDFDSEYVVHFRDGNIWARPESAEHHQLHGIDVWHTVRRGRRYDAAVHLFEEGVLTLTSPSAAMRFIPTATYEEHFCAAEDCEESTADGEGWEGLCGNCADRADRAEAEREAETEEADAGTPPGPPALPPYTAADLHHAAATVHHMLLLALDAQSGVGESLCDQPIPHTANTDEPRTWQSLGDESASTAYRAVWKLLDKAPDLGRWAIGLAAEDLVPEPEPLTRWQDDEAAIRLHVAFADHVEAERRAAVYDALRLALRSGV</sequence>
<reference evidence="2 3" key="1">
    <citation type="submission" date="2019-09" db="EMBL/GenBank/DDBJ databases">
        <title>Genome Sequences of Streptomyces kaniharaensis ATCC 21070.</title>
        <authorList>
            <person name="Zhu W."/>
            <person name="De Crecy-Lagard V."/>
            <person name="Richards N.G."/>
        </authorList>
    </citation>
    <scope>NUCLEOTIDE SEQUENCE [LARGE SCALE GENOMIC DNA]</scope>
    <source>
        <strain evidence="2 3">SF-557</strain>
    </source>
</reference>
<organism evidence="2 3">
    <name type="scientific">Streptomyces kaniharaensis</name>
    <dbReference type="NCBI Taxonomy" id="212423"/>
    <lineage>
        <taxon>Bacteria</taxon>
        <taxon>Bacillati</taxon>
        <taxon>Actinomycetota</taxon>
        <taxon>Actinomycetes</taxon>
        <taxon>Kitasatosporales</taxon>
        <taxon>Streptomycetaceae</taxon>
        <taxon>Streptomyces</taxon>
    </lineage>
</organism>
<proteinExistence type="predicted"/>
<evidence type="ECO:0000256" key="1">
    <source>
        <dbReference type="SAM" id="MobiDB-lite"/>
    </source>
</evidence>
<keyword evidence="3" id="KW-1185">Reference proteome</keyword>
<dbReference type="RefSeq" id="WP_153469995.1">
    <property type="nucleotide sequence ID" value="NZ_WBOF01000004.1"/>
</dbReference>
<name>A0A6N7L5N2_9ACTN</name>
<protein>
    <submittedName>
        <fullName evidence="2">Uncharacterized protein</fullName>
    </submittedName>
</protein>
<dbReference type="OrthoDB" id="4223823at2"/>
<gene>
    <name evidence="2" type="ORF">F7Q99_35375</name>
</gene>
<accession>A0A6N7L5N2</accession>
<evidence type="ECO:0000313" key="2">
    <source>
        <dbReference type="EMBL" id="MQS17323.1"/>
    </source>
</evidence>
<dbReference type="AlphaFoldDB" id="A0A6N7L5N2"/>
<dbReference type="EMBL" id="WBOF01000004">
    <property type="protein sequence ID" value="MQS17323.1"/>
    <property type="molecule type" value="Genomic_DNA"/>
</dbReference>